<dbReference type="Proteomes" id="UP000019489">
    <property type="component" value="Unassembled WGS sequence"/>
</dbReference>
<evidence type="ECO:0000313" key="2">
    <source>
        <dbReference type="Proteomes" id="UP000019489"/>
    </source>
</evidence>
<dbReference type="CDD" id="cd01301">
    <property type="entry name" value="rDP_like"/>
    <property type="match status" value="1"/>
</dbReference>
<dbReference type="PANTHER" id="PTHR10443">
    <property type="entry name" value="MICROSOMAL DIPEPTIDASE"/>
    <property type="match status" value="1"/>
</dbReference>
<keyword evidence="2" id="KW-1185">Reference proteome</keyword>
<name>W9GE34_9MICO</name>
<dbReference type="SUPFAM" id="SSF51556">
    <property type="entry name" value="Metallo-dependent hydrolases"/>
    <property type="match status" value="1"/>
</dbReference>
<dbReference type="PATRIC" id="fig|1386089.3.peg.283"/>
<dbReference type="InterPro" id="IPR008257">
    <property type="entry name" value="Pept_M19"/>
</dbReference>
<dbReference type="PROSITE" id="PS51365">
    <property type="entry name" value="RENAL_DIPEPTIDASE_2"/>
    <property type="match status" value="1"/>
</dbReference>
<dbReference type="eggNOG" id="COG2355">
    <property type="taxonomic scope" value="Bacteria"/>
</dbReference>
<proteinExistence type="predicted"/>
<organism evidence="1 2">
    <name type="scientific">Intrasporangium oryzae NRRL B-24470</name>
    <dbReference type="NCBI Taxonomy" id="1386089"/>
    <lineage>
        <taxon>Bacteria</taxon>
        <taxon>Bacillati</taxon>
        <taxon>Actinomycetota</taxon>
        <taxon>Actinomycetes</taxon>
        <taxon>Micrococcales</taxon>
        <taxon>Intrasporangiaceae</taxon>
        <taxon>Intrasporangium</taxon>
    </lineage>
</organism>
<dbReference type="Pfam" id="PF01244">
    <property type="entry name" value="Peptidase_M19"/>
    <property type="match status" value="1"/>
</dbReference>
<protein>
    <submittedName>
        <fullName evidence="1">Membrane dipeptidase</fullName>
    </submittedName>
</protein>
<evidence type="ECO:0000313" key="1">
    <source>
        <dbReference type="EMBL" id="EWT03477.1"/>
    </source>
</evidence>
<dbReference type="EMBL" id="AWSA01000002">
    <property type="protein sequence ID" value="EWT03477.1"/>
    <property type="molecule type" value="Genomic_DNA"/>
</dbReference>
<accession>W9GE34</accession>
<sequence>MTDMLETAPDDTTPPTDLVRRARALLADQPLIDGHNDLPWEAREQTRYDWDRLDIAHPVATTNTDLPRLRDGGVGGQFWSVFVPSTLPEGDAVIATLEQIDGVHRMIGTYAADLALARSADDVERAREEGRIASLLGAEGGHSIGSSLATLRLLHVLGVRYLTLTHNDNTAWADSATDVPRVGGLTDFGREVVREMNRLGMMVDLSHVAATTMRVALETTDAPVIFSHSSALALCDTPRNVPDDVLAALPANGGVCMVTFVPEFVSRATAAWRVEAAAAAAEVGVDASDWVAFGTFSTTWAKTHPKPDATIAEVADHVDHVREVAGIDHVGLGGDYDGTDTYPIGLEDVSGYPRLVAELMDRGWSDADLAQLVRDNTLRVMRDVEAVARDLQTTRAPSLRTITELDG</sequence>
<comment type="caution">
    <text evidence="1">The sequence shown here is derived from an EMBL/GenBank/DDBJ whole genome shotgun (WGS) entry which is preliminary data.</text>
</comment>
<dbReference type="GO" id="GO:0070573">
    <property type="term" value="F:metallodipeptidase activity"/>
    <property type="evidence" value="ECO:0007669"/>
    <property type="project" value="InterPro"/>
</dbReference>
<dbReference type="GO" id="GO:0006508">
    <property type="term" value="P:proteolysis"/>
    <property type="evidence" value="ECO:0007669"/>
    <property type="project" value="InterPro"/>
</dbReference>
<gene>
    <name evidence="1" type="ORF">N865_17290</name>
</gene>
<dbReference type="AlphaFoldDB" id="W9GE34"/>
<dbReference type="PANTHER" id="PTHR10443:SF12">
    <property type="entry name" value="DIPEPTIDASE"/>
    <property type="match status" value="1"/>
</dbReference>
<reference evidence="1 2" key="1">
    <citation type="submission" date="2013-08" db="EMBL/GenBank/DDBJ databases">
        <title>Intrasporangium oryzae NRRL B-24470.</title>
        <authorList>
            <person name="Liu H."/>
            <person name="Wang G."/>
        </authorList>
    </citation>
    <scope>NUCLEOTIDE SEQUENCE [LARGE SCALE GENOMIC DNA]</scope>
    <source>
        <strain evidence="1 2">NRRL B-24470</strain>
    </source>
</reference>
<dbReference type="InterPro" id="IPR032466">
    <property type="entry name" value="Metal_Hydrolase"/>
</dbReference>
<dbReference type="Gene3D" id="3.20.20.140">
    <property type="entry name" value="Metal-dependent hydrolases"/>
    <property type="match status" value="1"/>
</dbReference>
<dbReference type="OrthoDB" id="9804920at2"/>
<dbReference type="STRING" id="1386089.N865_17290"/>